<dbReference type="HOGENOM" id="CLU_1193085_0_0_11"/>
<reference evidence="2 3" key="2">
    <citation type="journal article" date="2010" name="Stand. Genomic Sci.">
        <title>Complete genome sequence of Kribbella flavida type strain (IFO 14399).</title>
        <authorList>
            <person name="Pukall R."/>
            <person name="Lapidus A."/>
            <person name="Glavina Del Rio T."/>
            <person name="Copeland A."/>
            <person name="Tice H."/>
            <person name="Cheng J.-F."/>
            <person name="Lucas S."/>
            <person name="Chen F."/>
            <person name="Nolan M."/>
            <person name="LaButti K."/>
            <person name="Pati A."/>
            <person name="Ivanova N."/>
            <person name="Mavrommatis K."/>
            <person name="Mikhailova N."/>
            <person name="Pitluck S."/>
            <person name="Bruce D."/>
            <person name="Goodwin L."/>
            <person name="Land M."/>
            <person name="Hauser L."/>
            <person name="Chang Y.-J."/>
            <person name="Jeffries C.D."/>
            <person name="Chen A."/>
            <person name="Palaniappan K."/>
            <person name="Chain P."/>
            <person name="Rohde M."/>
            <person name="Goeker M."/>
            <person name="Bristow J."/>
            <person name="Eisen J.A."/>
            <person name="Markowitz V."/>
            <person name="Hugenholtz P."/>
            <person name="Kyrpides N.C."/>
            <person name="Klenk H.-P."/>
            <person name="Brettin T."/>
        </authorList>
    </citation>
    <scope>NUCLEOTIDE SEQUENCE [LARGE SCALE GENOMIC DNA]</scope>
    <source>
        <strain evidence="3">DSM 17836 / JCM 10339 / NBRC 14399</strain>
    </source>
</reference>
<protein>
    <submittedName>
        <fullName evidence="2">Uncharacterized protein</fullName>
    </submittedName>
</protein>
<dbReference type="KEGG" id="kfl:Kfla_6334"/>
<feature type="region of interest" description="Disordered" evidence="1">
    <location>
        <begin position="48"/>
        <end position="72"/>
    </location>
</feature>
<proteinExistence type="predicted"/>
<dbReference type="RefSeq" id="WP_012923889.1">
    <property type="nucleotide sequence ID" value="NC_013729.1"/>
</dbReference>
<dbReference type="OrthoDB" id="4311410at2"/>
<gene>
    <name evidence="2" type="ordered locus">Kfla_6334</name>
</gene>
<evidence type="ECO:0000313" key="3">
    <source>
        <dbReference type="Proteomes" id="UP000007967"/>
    </source>
</evidence>
<organism evidence="2 3">
    <name type="scientific">Kribbella flavida (strain DSM 17836 / JCM 10339 / NBRC 14399)</name>
    <dbReference type="NCBI Taxonomy" id="479435"/>
    <lineage>
        <taxon>Bacteria</taxon>
        <taxon>Bacillati</taxon>
        <taxon>Actinomycetota</taxon>
        <taxon>Actinomycetes</taxon>
        <taxon>Propionibacteriales</taxon>
        <taxon>Kribbellaceae</taxon>
        <taxon>Kribbella</taxon>
    </lineage>
</organism>
<dbReference type="eggNOG" id="COG1514">
    <property type="taxonomic scope" value="Bacteria"/>
</dbReference>
<evidence type="ECO:0000313" key="2">
    <source>
        <dbReference type="EMBL" id="ADB35336.1"/>
    </source>
</evidence>
<keyword evidence="3" id="KW-1185">Reference proteome</keyword>
<accession>D2PWV6</accession>
<name>D2PWV6_KRIFD</name>
<sequence>MAGRHTCDAPPVEGGRWPVSTVFRPPLDSPISRRLDELTAEAAEVAGPRTGLAPTADRQTGSGPAGHWQTGQRGSAHFTIRALEKYRAAVAVNEPVIQRYASALRRTSAQIGALTFELTGLTLTQGTVMACARPLDDQADRFMDLYAEELGADAWYERDHYFRRDIWYVNLLHFTTTIPDPAALIDWVAARRHRTFGQVTVDTAEVVRFRLVDGPRPHMRPEVLAVAPLRQVMDRSAR</sequence>
<dbReference type="EMBL" id="CP001736">
    <property type="protein sequence ID" value="ADB35336.1"/>
    <property type="molecule type" value="Genomic_DNA"/>
</dbReference>
<evidence type="ECO:0000256" key="1">
    <source>
        <dbReference type="SAM" id="MobiDB-lite"/>
    </source>
</evidence>
<reference evidence="3" key="1">
    <citation type="submission" date="2009-09" db="EMBL/GenBank/DDBJ databases">
        <title>The complete genome of Kribbella flavida DSM 17836.</title>
        <authorList>
            <consortium name="US DOE Joint Genome Institute (JGI-PGF)"/>
            <person name="Lucas S."/>
            <person name="Copeland A."/>
            <person name="Lapidus A."/>
            <person name="Glavina del Rio T."/>
            <person name="Dalin E."/>
            <person name="Tice H."/>
            <person name="Bruce D."/>
            <person name="Goodwin L."/>
            <person name="Pitluck S."/>
            <person name="Kyrpides N."/>
            <person name="Mavromatis K."/>
            <person name="Ivanova N."/>
            <person name="Saunders E."/>
            <person name="Brettin T."/>
            <person name="Detter J.C."/>
            <person name="Han C."/>
            <person name="Larimer F."/>
            <person name="Land M."/>
            <person name="Hauser L."/>
            <person name="Markowitz V."/>
            <person name="Cheng J.-F."/>
            <person name="Hugenholtz P."/>
            <person name="Woyke T."/>
            <person name="Wu D."/>
            <person name="Pukall R."/>
            <person name="Klenk H.-P."/>
            <person name="Eisen J.A."/>
        </authorList>
    </citation>
    <scope>NUCLEOTIDE SEQUENCE [LARGE SCALE GENOMIC DNA]</scope>
    <source>
        <strain evidence="3">DSM 17836 / JCM 10339 / NBRC 14399</strain>
    </source>
</reference>
<dbReference type="Proteomes" id="UP000007967">
    <property type="component" value="Chromosome"/>
</dbReference>
<dbReference type="AlphaFoldDB" id="D2PWV6"/>